<sequence>MATTLQMLMLVTAMVTLSHQLEKMQVMPKIAYENCGPPFNLTIFPNPPKVRQVLNLTFETVAAHDMVAGVTEVYLNYWPYHYKDVYCADGKTIDPKGCYVTKGEKRVISDIIWIDDNFKEMDYKGNATIRNERDELMICIRAWME</sequence>
<feature type="signal peptide" evidence="1">
    <location>
        <begin position="1"/>
        <end position="18"/>
    </location>
</feature>
<evidence type="ECO:0000313" key="2">
    <source>
        <dbReference type="Proteomes" id="UP000694845"/>
    </source>
</evidence>
<keyword evidence="2" id="KW-1185">Reference proteome</keyword>
<accession>A0A8B7YMW9</accession>
<feature type="chain" id="PRO_5034794139" evidence="1">
    <location>
        <begin position="19"/>
        <end position="145"/>
    </location>
</feature>
<dbReference type="GeneID" id="110981386"/>
<keyword evidence="1" id="KW-0732">Signal</keyword>
<name>A0A8B7YMW9_ACAPL</name>
<protein>
    <submittedName>
        <fullName evidence="3">Uncharacterized protein LOC110981386 isoform X1</fullName>
    </submittedName>
</protein>
<dbReference type="RefSeq" id="XP_022094613.1">
    <property type="nucleotide sequence ID" value="XM_022238921.1"/>
</dbReference>
<evidence type="ECO:0000313" key="3">
    <source>
        <dbReference type="RefSeq" id="XP_022094613.1"/>
    </source>
</evidence>
<dbReference type="Proteomes" id="UP000694845">
    <property type="component" value="Unplaced"/>
</dbReference>
<dbReference type="KEGG" id="aplc:110981386"/>
<organism evidence="2 3">
    <name type="scientific">Acanthaster planci</name>
    <name type="common">Crown-of-thorns starfish</name>
    <dbReference type="NCBI Taxonomy" id="133434"/>
    <lineage>
        <taxon>Eukaryota</taxon>
        <taxon>Metazoa</taxon>
        <taxon>Echinodermata</taxon>
        <taxon>Eleutherozoa</taxon>
        <taxon>Asterozoa</taxon>
        <taxon>Asteroidea</taxon>
        <taxon>Valvatacea</taxon>
        <taxon>Valvatida</taxon>
        <taxon>Acanthasteridae</taxon>
        <taxon>Acanthaster</taxon>
    </lineage>
</organism>
<reference evidence="3" key="1">
    <citation type="submission" date="2025-08" db="UniProtKB">
        <authorList>
            <consortium name="RefSeq"/>
        </authorList>
    </citation>
    <scope>IDENTIFICATION</scope>
</reference>
<evidence type="ECO:0000256" key="1">
    <source>
        <dbReference type="SAM" id="SignalP"/>
    </source>
</evidence>
<proteinExistence type="predicted"/>
<gene>
    <name evidence="3" type="primary">LOC110981386</name>
</gene>
<dbReference type="OrthoDB" id="10104644at2759"/>
<dbReference type="AlphaFoldDB" id="A0A8B7YMW9"/>